<dbReference type="Proteomes" id="UP000224076">
    <property type="component" value="Unassembled WGS sequence"/>
</dbReference>
<sequence>MFLGYIEIPAMDRRYLDLSNVEKRELEKKARKRRRRKDVDYSTKLGIKEADIIIQMSADCTAINSKTTDDRKLYMKSQKNNKKDIAVNWNDGKPLNNWH</sequence>
<dbReference type="EMBL" id="NVDG01000033">
    <property type="protein sequence ID" value="PFU40069.1"/>
    <property type="molecule type" value="Genomic_DNA"/>
</dbReference>
<name>A0A2B3U0S3_BACCE</name>
<gene>
    <name evidence="1" type="ORF">COK86_19940</name>
</gene>
<evidence type="ECO:0000313" key="2">
    <source>
        <dbReference type="Proteomes" id="UP000224076"/>
    </source>
</evidence>
<proteinExistence type="predicted"/>
<comment type="caution">
    <text evidence="1">The sequence shown here is derived from an EMBL/GenBank/DDBJ whole genome shotgun (WGS) entry which is preliminary data.</text>
</comment>
<accession>A0A2B3U0S3</accession>
<dbReference type="AlphaFoldDB" id="A0A2B3U0S3"/>
<organism evidence="1 2">
    <name type="scientific">Bacillus cereus</name>
    <dbReference type="NCBI Taxonomy" id="1396"/>
    <lineage>
        <taxon>Bacteria</taxon>
        <taxon>Bacillati</taxon>
        <taxon>Bacillota</taxon>
        <taxon>Bacilli</taxon>
        <taxon>Bacillales</taxon>
        <taxon>Bacillaceae</taxon>
        <taxon>Bacillus</taxon>
        <taxon>Bacillus cereus group</taxon>
    </lineage>
</organism>
<protein>
    <submittedName>
        <fullName evidence="1">Uncharacterized protein</fullName>
    </submittedName>
</protein>
<reference evidence="1 2" key="1">
    <citation type="submission" date="2017-09" db="EMBL/GenBank/DDBJ databases">
        <title>Large-scale bioinformatics analysis of Bacillus genomes uncovers conserved roles of natural products in bacterial physiology.</title>
        <authorList>
            <consortium name="Agbiome Team Llc"/>
            <person name="Bleich R.M."/>
            <person name="Grubbs K.J."/>
            <person name="Santa Maria K.C."/>
            <person name="Allen S.E."/>
            <person name="Farag S."/>
            <person name="Shank E.A."/>
            <person name="Bowers A."/>
        </authorList>
    </citation>
    <scope>NUCLEOTIDE SEQUENCE [LARGE SCALE GENOMIC DNA]</scope>
    <source>
        <strain evidence="1 2">AFS061806</strain>
    </source>
</reference>
<evidence type="ECO:0000313" key="1">
    <source>
        <dbReference type="EMBL" id="PFU40069.1"/>
    </source>
</evidence>
<dbReference type="RefSeq" id="WP_098132701.1">
    <property type="nucleotide sequence ID" value="NZ_NVDG01000033.1"/>
</dbReference>